<dbReference type="PANTHER" id="PTHR21503">
    <property type="entry name" value="F-BOX-CONTAINING HYPOTHETICAL PROTEIN C.ELEGANS"/>
    <property type="match status" value="1"/>
</dbReference>
<dbReference type="Proteomes" id="UP000095282">
    <property type="component" value="Unplaced"/>
</dbReference>
<dbReference type="Pfam" id="PF00646">
    <property type="entry name" value="F-box"/>
    <property type="match status" value="1"/>
</dbReference>
<proteinExistence type="predicted"/>
<sequence length="315" mass="37317">MSLPLLRLPDLVLGEIIKNLSHKEILFLAQTSLRARRRISRHKPLHDIKITFDDGGFDSYVQIFSDNQEIFRIIIATCEEEQFDSSWRFKTIVPVRYEKETLVFLWKGDAFQEILDFLMEIFRIKKVSFEIQAASTCRILHLLEYCVSKNLNIGSVEWPTFSDSVEMTERLLMASRGARNLSFKGFNFPSFNFHQFRMNRLQILEATQMTPDHVVALRNCKNINLEYVEFDEDAINYILLEYMKNPGRLRELRMYCCNDFRIRKVVTGLNIVEVYEGNSVREPKFWFTSLNGIRFSVTKEWYAETVVLQREIRFQ</sequence>
<dbReference type="eggNOG" id="ENOG502TKI5">
    <property type="taxonomic scope" value="Eukaryota"/>
</dbReference>
<evidence type="ECO:0000313" key="3">
    <source>
        <dbReference type="WBParaSite" id="Csp11.Scaffold630.g19098.t1"/>
    </source>
</evidence>
<dbReference type="AlphaFoldDB" id="A0A1I7UT66"/>
<dbReference type="PROSITE" id="PS50181">
    <property type="entry name" value="FBOX"/>
    <property type="match status" value="1"/>
</dbReference>
<feature type="domain" description="F-box" evidence="1">
    <location>
        <begin position="2"/>
        <end position="48"/>
    </location>
</feature>
<protein>
    <submittedName>
        <fullName evidence="3">F-box domain-containing protein</fullName>
    </submittedName>
</protein>
<organism evidence="2 3">
    <name type="scientific">Caenorhabditis tropicalis</name>
    <dbReference type="NCBI Taxonomy" id="1561998"/>
    <lineage>
        <taxon>Eukaryota</taxon>
        <taxon>Metazoa</taxon>
        <taxon>Ecdysozoa</taxon>
        <taxon>Nematoda</taxon>
        <taxon>Chromadorea</taxon>
        <taxon>Rhabditida</taxon>
        <taxon>Rhabditina</taxon>
        <taxon>Rhabditomorpha</taxon>
        <taxon>Rhabditoidea</taxon>
        <taxon>Rhabditidae</taxon>
        <taxon>Peloderinae</taxon>
        <taxon>Caenorhabditis</taxon>
    </lineage>
</organism>
<reference evidence="3" key="1">
    <citation type="submission" date="2016-11" db="UniProtKB">
        <authorList>
            <consortium name="WormBaseParasite"/>
        </authorList>
    </citation>
    <scope>IDENTIFICATION</scope>
</reference>
<keyword evidence="2" id="KW-1185">Reference proteome</keyword>
<evidence type="ECO:0000259" key="1">
    <source>
        <dbReference type="PROSITE" id="PS50181"/>
    </source>
</evidence>
<accession>A0A1I7UT66</accession>
<dbReference type="WBParaSite" id="Csp11.Scaffold630.g19098.t1">
    <property type="protein sequence ID" value="Csp11.Scaffold630.g19098.t1"/>
    <property type="gene ID" value="Csp11.Scaffold630.g19098"/>
</dbReference>
<name>A0A1I7UT66_9PELO</name>
<dbReference type="PANTHER" id="PTHR21503:SF31">
    <property type="entry name" value="F-BOX DOMAIN-CONTAINING PROTEIN"/>
    <property type="match status" value="1"/>
</dbReference>
<dbReference type="InterPro" id="IPR001810">
    <property type="entry name" value="F-box_dom"/>
</dbReference>
<evidence type="ECO:0000313" key="2">
    <source>
        <dbReference type="Proteomes" id="UP000095282"/>
    </source>
</evidence>